<proteinExistence type="predicted"/>
<dbReference type="Pfam" id="PF00072">
    <property type="entry name" value="Response_reg"/>
    <property type="match status" value="1"/>
</dbReference>
<dbReference type="InterPro" id="IPR001789">
    <property type="entry name" value="Sig_transdc_resp-reg_receiver"/>
</dbReference>
<dbReference type="OrthoDB" id="9802066at2"/>
<dbReference type="PROSITE" id="PS51832">
    <property type="entry name" value="HD_GYP"/>
    <property type="match status" value="1"/>
</dbReference>
<dbReference type="Gene3D" id="1.10.3210.10">
    <property type="entry name" value="Hypothetical protein af1432"/>
    <property type="match status" value="1"/>
</dbReference>
<keyword evidence="1" id="KW-0597">Phosphoprotein</keyword>
<dbReference type="Proteomes" id="UP000198623">
    <property type="component" value="Unassembled WGS sequence"/>
</dbReference>
<dbReference type="Pfam" id="PF13487">
    <property type="entry name" value="HD_5"/>
    <property type="match status" value="1"/>
</dbReference>
<dbReference type="PROSITE" id="PS50110">
    <property type="entry name" value="RESPONSE_REGULATORY"/>
    <property type="match status" value="1"/>
</dbReference>
<dbReference type="InterPro" id="IPR011006">
    <property type="entry name" value="CheY-like_superfamily"/>
</dbReference>
<keyword evidence="6" id="KW-1185">Reference proteome</keyword>
<dbReference type="SUPFAM" id="SSF52172">
    <property type="entry name" value="CheY-like"/>
    <property type="match status" value="1"/>
</dbReference>
<dbReference type="RefSeq" id="WP_090727694.1">
    <property type="nucleotide sequence ID" value="NZ_FOOU01000006.1"/>
</dbReference>
<reference evidence="6" key="1">
    <citation type="submission" date="2016-10" db="EMBL/GenBank/DDBJ databases">
        <authorList>
            <person name="Varghese N."/>
            <person name="Submissions S."/>
        </authorList>
    </citation>
    <scope>NUCLEOTIDE SEQUENCE [LARGE SCALE GENOMIC DNA]</scope>
    <source>
        <strain evidence="6">CGMCC 1.10971</strain>
    </source>
</reference>
<evidence type="ECO:0000259" key="3">
    <source>
        <dbReference type="PROSITE" id="PS50110"/>
    </source>
</evidence>
<dbReference type="GO" id="GO:0008081">
    <property type="term" value="F:phosphoric diester hydrolase activity"/>
    <property type="evidence" value="ECO:0007669"/>
    <property type="project" value="UniProtKB-ARBA"/>
</dbReference>
<dbReference type="InterPro" id="IPR052020">
    <property type="entry name" value="Cyclic_di-GMP/3'3'-cGAMP_PDE"/>
</dbReference>
<evidence type="ECO:0000256" key="2">
    <source>
        <dbReference type="SAM" id="Coils"/>
    </source>
</evidence>
<dbReference type="Gene3D" id="3.40.50.2300">
    <property type="match status" value="1"/>
</dbReference>
<feature type="coiled-coil region" evidence="2">
    <location>
        <begin position="126"/>
        <end position="170"/>
    </location>
</feature>
<evidence type="ECO:0000259" key="4">
    <source>
        <dbReference type="PROSITE" id="PS51832"/>
    </source>
</evidence>
<protein>
    <submittedName>
        <fullName evidence="5">Response regulator c-di-GMP phosphodiesterase, RpfG family, contains REC and HD-GYP domains</fullName>
    </submittedName>
</protein>
<gene>
    <name evidence="5" type="ORF">SAMN05216175_10672</name>
</gene>
<dbReference type="GO" id="GO:0000160">
    <property type="term" value="P:phosphorelay signal transduction system"/>
    <property type="evidence" value="ECO:0007669"/>
    <property type="project" value="InterPro"/>
</dbReference>
<dbReference type="EMBL" id="FOOU01000006">
    <property type="protein sequence ID" value="SFG38712.1"/>
    <property type="molecule type" value="Genomic_DNA"/>
</dbReference>
<dbReference type="CDD" id="cd00077">
    <property type="entry name" value="HDc"/>
    <property type="match status" value="1"/>
</dbReference>
<feature type="domain" description="Response regulatory" evidence="3">
    <location>
        <begin position="22"/>
        <end position="137"/>
    </location>
</feature>
<evidence type="ECO:0000313" key="6">
    <source>
        <dbReference type="Proteomes" id="UP000198623"/>
    </source>
</evidence>
<dbReference type="AlphaFoldDB" id="A0A1I2RDY6"/>
<dbReference type="SUPFAM" id="SSF109604">
    <property type="entry name" value="HD-domain/PDEase-like"/>
    <property type="match status" value="1"/>
</dbReference>
<evidence type="ECO:0000256" key="1">
    <source>
        <dbReference type="PROSITE-ProRule" id="PRU00169"/>
    </source>
</evidence>
<keyword evidence="2" id="KW-0175">Coiled coil</keyword>
<dbReference type="InterPro" id="IPR003607">
    <property type="entry name" value="HD/PDEase_dom"/>
</dbReference>
<dbReference type="InterPro" id="IPR037522">
    <property type="entry name" value="HD_GYP_dom"/>
</dbReference>
<organism evidence="5 6">
    <name type="scientific">Neptunomonas qingdaonensis</name>
    <dbReference type="NCBI Taxonomy" id="1045558"/>
    <lineage>
        <taxon>Bacteria</taxon>
        <taxon>Pseudomonadati</taxon>
        <taxon>Pseudomonadota</taxon>
        <taxon>Gammaproteobacteria</taxon>
        <taxon>Oceanospirillales</taxon>
        <taxon>Oceanospirillaceae</taxon>
        <taxon>Neptunomonas</taxon>
    </lineage>
</organism>
<dbReference type="PANTHER" id="PTHR45228:SF8">
    <property type="entry name" value="TWO-COMPONENT RESPONSE REGULATOR-RELATED"/>
    <property type="match status" value="1"/>
</dbReference>
<evidence type="ECO:0000313" key="5">
    <source>
        <dbReference type="EMBL" id="SFG38712.1"/>
    </source>
</evidence>
<dbReference type="CDD" id="cd17569">
    <property type="entry name" value="REC_HupR-like"/>
    <property type="match status" value="1"/>
</dbReference>
<feature type="domain" description="HD-GYP" evidence="4">
    <location>
        <begin position="192"/>
        <end position="388"/>
    </location>
</feature>
<name>A0A1I2RDY6_9GAMM</name>
<feature type="modified residue" description="4-aspartylphosphate" evidence="1">
    <location>
        <position position="71"/>
    </location>
</feature>
<sequence>MENETTENIGYPIPETADKKLKILCVDDEPSVLSSLKRLLRKAAYEVFTANGGETALDLMRIHRIDMIISDMRMPEMSGADLLTQVAQHYPETVRLLLTGYSDIESTIAAVNHGKIDQFIQKPWNNDEILLTIEQELERKQLAEENKALSAQVKAQNDELINLNIELESRIQKRTFQIRQTLLKLEEKNRLTKENNKSTLKVFYNLISMNDHLDGKQALMVSQLCVLIGKHLGYDTAQLYPLKLAGLLNELGLLCMDQALLKCPYSDLSDTQQILYQSHPQQAYTAMAPVAHLSLTASIILHQYERIDGDGLPQHLEGELIPEESRILAVARDFIAATQGKLFQSRLSKQGALEYLTQRAGSTYDAEILEHLPELLYELECDILEQDEIIISSSQLKPNMVLSRDVLSCKDILLLADGHILTTDSIKRLVGFEKTDKQPLTVYIFQPAVSEA</sequence>
<dbReference type="SMART" id="SM00448">
    <property type="entry name" value="REC"/>
    <property type="match status" value="1"/>
</dbReference>
<dbReference type="PANTHER" id="PTHR45228">
    <property type="entry name" value="CYCLIC DI-GMP PHOSPHODIESTERASE TM_0186-RELATED"/>
    <property type="match status" value="1"/>
</dbReference>
<accession>A0A1I2RDY6</accession>
<dbReference type="STRING" id="1045558.SAMN05216175_10672"/>